<evidence type="ECO:0000313" key="2">
    <source>
        <dbReference type="EMBL" id="GER33507.1"/>
    </source>
</evidence>
<evidence type="ECO:0000313" key="3">
    <source>
        <dbReference type="Proteomes" id="UP000325081"/>
    </source>
</evidence>
<dbReference type="AlphaFoldDB" id="A0A5A7PMD5"/>
<evidence type="ECO:0000256" key="1">
    <source>
        <dbReference type="SAM" id="MobiDB-lite"/>
    </source>
</evidence>
<keyword evidence="3" id="KW-1185">Reference proteome</keyword>
<gene>
    <name evidence="2" type="ORF">STAS_09648</name>
</gene>
<feature type="region of interest" description="Disordered" evidence="1">
    <location>
        <begin position="50"/>
        <end position="79"/>
    </location>
</feature>
<proteinExistence type="predicted"/>
<accession>A0A5A7PMD5</accession>
<name>A0A5A7PMD5_STRAF</name>
<reference evidence="3" key="1">
    <citation type="journal article" date="2019" name="Curr. Biol.">
        <title>Genome Sequence of Striga asiatica Provides Insight into the Evolution of Plant Parasitism.</title>
        <authorList>
            <person name="Yoshida S."/>
            <person name="Kim S."/>
            <person name="Wafula E.K."/>
            <person name="Tanskanen J."/>
            <person name="Kim Y.M."/>
            <person name="Honaas L."/>
            <person name="Yang Z."/>
            <person name="Spallek T."/>
            <person name="Conn C.E."/>
            <person name="Ichihashi Y."/>
            <person name="Cheong K."/>
            <person name="Cui S."/>
            <person name="Der J.P."/>
            <person name="Gundlach H."/>
            <person name="Jiao Y."/>
            <person name="Hori C."/>
            <person name="Ishida J.K."/>
            <person name="Kasahara H."/>
            <person name="Kiba T."/>
            <person name="Kim M.S."/>
            <person name="Koo N."/>
            <person name="Laohavisit A."/>
            <person name="Lee Y.H."/>
            <person name="Lumba S."/>
            <person name="McCourt P."/>
            <person name="Mortimer J.C."/>
            <person name="Mutuku J.M."/>
            <person name="Nomura T."/>
            <person name="Sasaki-Sekimoto Y."/>
            <person name="Seto Y."/>
            <person name="Wang Y."/>
            <person name="Wakatake T."/>
            <person name="Sakakibara H."/>
            <person name="Demura T."/>
            <person name="Yamaguchi S."/>
            <person name="Yoneyama K."/>
            <person name="Manabe R.I."/>
            <person name="Nelson D.C."/>
            <person name="Schulman A.H."/>
            <person name="Timko M.P."/>
            <person name="dePamphilis C.W."/>
            <person name="Choi D."/>
            <person name="Shirasu K."/>
        </authorList>
    </citation>
    <scope>NUCLEOTIDE SEQUENCE [LARGE SCALE GENOMIC DNA]</scope>
    <source>
        <strain evidence="3">cv. UVA1</strain>
    </source>
</reference>
<protein>
    <submittedName>
        <fullName evidence="2">Rotamase CYP 4</fullName>
    </submittedName>
</protein>
<comment type="caution">
    <text evidence="2">The sequence shown here is derived from an EMBL/GenBank/DDBJ whole genome shotgun (WGS) entry which is preliminary data.</text>
</comment>
<dbReference type="Proteomes" id="UP000325081">
    <property type="component" value="Unassembled WGS sequence"/>
</dbReference>
<dbReference type="EMBL" id="BKCP01004739">
    <property type="protein sequence ID" value="GER33507.1"/>
    <property type="molecule type" value="Genomic_DNA"/>
</dbReference>
<sequence length="100" mass="11010">MDRCIKSRRRGVYGLKEEPIPMSMLFLRGRCERWRTTRATGNTRVTGDFAVDGDDADNGDGAGNGRWGTQRDSAWRPAGRAEHAPASVCDCDSGYGGMLR</sequence>
<organism evidence="2 3">
    <name type="scientific">Striga asiatica</name>
    <name type="common">Asiatic witchweed</name>
    <name type="synonym">Buchnera asiatica</name>
    <dbReference type="NCBI Taxonomy" id="4170"/>
    <lineage>
        <taxon>Eukaryota</taxon>
        <taxon>Viridiplantae</taxon>
        <taxon>Streptophyta</taxon>
        <taxon>Embryophyta</taxon>
        <taxon>Tracheophyta</taxon>
        <taxon>Spermatophyta</taxon>
        <taxon>Magnoliopsida</taxon>
        <taxon>eudicotyledons</taxon>
        <taxon>Gunneridae</taxon>
        <taxon>Pentapetalae</taxon>
        <taxon>asterids</taxon>
        <taxon>lamiids</taxon>
        <taxon>Lamiales</taxon>
        <taxon>Orobanchaceae</taxon>
        <taxon>Buchnereae</taxon>
        <taxon>Striga</taxon>
    </lineage>
</organism>